<dbReference type="OrthoDB" id="1645289at2759"/>
<evidence type="ECO:0008006" key="3">
    <source>
        <dbReference type="Google" id="ProtNLM"/>
    </source>
</evidence>
<dbReference type="EMBL" id="QJKJ01008693">
    <property type="protein sequence ID" value="RDX78935.1"/>
    <property type="molecule type" value="Genomic_DNA"/>
</dbReference>
<proteinExistence type="predicted"/>
<feature type="non-terminal residue" evidence="1">
    <location>
        <position position="1"/>
    </location>
</feature>
<dbReference type="AlphaFoldDB" id="A0A371FKS3"/>
<accession>A0A371FKS3</accession>
<comment type="caution">
    <text evidence="1">The sequence shown here is derived from an EMBL/GenBank/DDBJ whole genome shotgun (WGS) entry which is preliminary data.</text>
</comment>
<name>A0A371FKS3_MUCPR</name>
<evidence type="ECO:0000313" key="2">
    <source>
        <dbReference type="Proteomes" id="UP000257109"/>
    </source>
</evidence>
<evidence type="ECO:0000313" key="1">
    <source>
        <dbReference type="EMBL" id="RDX78935.1"/>
    </source>
</evidence>
<protein>
    <recommendedName>
        <fullName evidence="3">Retrovirus-related Pol polyprotein from transposon TNT 1-94</fullName>
    </recommendedName>
</protein>
<reference evidence="1" key="1">
    <citation type="submission" date="2018-05" db="EMBL/GenBank/DDBJ databases">
        <title>Draft genome of Mucuna pruriens seed.</title>
        <authorList>
            <person name="Nnadi N.E."/>
            <person name="Vos R."/>
            <person name="Hasami M.H."/>
            <person name="Devisetty U.K."/>
            <person name="Aguiy J.C."/>
        </authorList>
    </citation>
    <scope>NUCLEOTIDE SEQUENCE [LARGE SCALE GENOMIC DNA]</scope>
    <source>
        <strain evidence="1">JCA_2017</strain>
    </source>
</reference>
<gene>
    <name evidence="1" type="ORF">CR513_40712</name>
</gene>
<dbReference type="Proteomes" id="UP000257109">
    <property type="component" value="Unassembled WGS sequence"/>
</dbReference>
<organism evidence="1 2">
    <name type="scientific">Mucuna pruriens</name>
    <name type="common">Velvet bean</name>
    <name type="synonym">Dolichos pruriens</name>
    <dbReference type="NCBI Taxonomy" id="157652"/>
    <lineage>
        <taxon>Eukaryota</taxon>
        <taxon>Viridiplantae</taxon>
        <taxon>Streptophyta</taxon>
        <taxon>Embryophyta</taxon>
        <taxon>Tracheophyta</taxon>
        <taxon>Spermatophyta</taxon>
        <taxon>Magnoliopsida</taxon>
        <taxon>eudicotyledons</taxon>
        <taxon>Gunneridae</taxon>
        <taxon>Pentapetalae</taxon>
        <taxon>rosids</taxon>
        <taxon>fabids</taxon>
        <taxon>Fabales</taxon>
        <taxon>Fabaceae</taxon>
        <taxon>Papilionoideae</taxon>
        <taxon>50 kb inversion clade</taxon>
        <taxon>NPAAA clade</taxon>
        <taxon>indigoferoid/millettioid clade</taxon>
        <taxon>Phaseoleae</taxon>
        <taxon>Mucuna</taxon>
    </lineage>
</organism>
<sequence>MRYKRFSCFSSGEFNVHSSLYSSRHCFCGKSLGQRTKEYMLNYQKSEGLEIIGYFDSDFAGCQDNKCSTSRYIYMLAGGAISWKFVKQTLIAPSTMVVELWLALRHPTMRYDCKTFSLVYRWSMVLKDH</sequence>
<keyword evidence="2" id="KW-1185">Reference proteome</keyword>